<dbReference type="PANTHER" id="PTHR30349:SF81">
    <property type="entry name" value="TYROSINE RECOMBINASE XERC"/>
    <property type="match status" value="1"/>
</dbReference>
<evidence type="ECO:0000313" key="6">
    <source>
        <dbReference type="EMBL" id="MUL39268.1"/>
    </source>
</evidence>
<dbReference type="CDD" id="cd00397">
    <property type="entry name" value="DNA_BRE_C"/>
    <property type="match status" value="1"/>
</dbReference>
<feature type="domain" description="Tyr recombinase" evidence="4">
    <location>
        <begin position="127"/>
        <end position="312"/>
    </location>
</feature>
<evidence type="ECO:0000256" key="1">
    <source>
        <dbReference type="ARBA" id="ARBA00023125"/>
    </source>
</evidence>
<dbReference type="GO" id="GO:0003677">
    <property type="term" value="F:DNA binding"/>
    <property type="evidence" value="ECO:0007669"/>
    <property type="project" value="UniProtKB-UniRule"/>
</dbReference>
<keyword evidence="1 3" id="KW-0238">DNA-binding</keyword>
<dbReference type="AlphaFoldDB" id="A0A6N8G1I3"/>
<dbReference type="InterPro" id="IPR011010">
    <property type="entry name" value="DNA_brk_join_enz"/>
</dbReference>
<dbReference type="PROSITE" id="PS51898">
    <property type="entry name" value="TYR_RECOMBINASE"/>
    <property type="match status" value="1"/>
</dbReference>
<name>A0A6N8G1I3_9CHRO</name>
<dbReference type="PROSITE" id="PS51900">
    <property type="entry name" value="CB"/>
    <property type="match status" value="1"/>
</dbReference>
<dbReference type="InterPro" id="IPR044068">
    <property type="entry name" value="CB"/>
</dbReference>
<dbReference type="InterPro" id="IPR013762">
    <property type="entry name" value="Integrase-like_cat_sf"/>
</dbReference>
<dbReference type="Pfam" id="PF00589">
    <property type="entry name" value="Phage_integrase"/>
    <property type="match status" value="1"/>
</dbReference>
<comment type="caution">
    <text evidence="6">The sequence shown here is derived from an EMBL/GenBank/DDBJ whole genome shotgun (WGS) entry which is preliminary data.</text>
</comment>
<protein>
    <submittedName>
        <fullName evidence="6">Integrase</fullName>
    </submittedName>
</protein>
<dbReference type="GO" id="GO:0006310">
    <property type="term" value="P:DNA recombination"/>
    <property type="evidence" value="ECO:0007669"/>
    <property type="project" value="UniProtKB-KW"/>
</dbReference>
<evidence type="ECO:0000259" key="5">
    <source>
        <dbReference type="PROSITE" id="PS51900"/>
    </source>
</evidence>
<dbReference type="PANTHER" id="PTHR30349">
    <property type="entry name" value="PHAGE INTEGRASE-RELATED"/>
    <property type="match status" value="1"/>
</dbReference>
<dbReference type="InterPro" id="IPR050090">
    <property type="entry name" value="Tyrosine_recombinase_XerCD"/>
</dbReference>
<dbReference type="InterPro" id="IPR002104">
    <property type="entry name" value="Integrase_catalytic"/>
</dbReference>
<keyword evidence="2" id="KW-0233">DNA recombination</keyword>
<sequence>MMPLRLDSLKPEDLKLASPLPLTRHPAAVYISGLSSGSQRTIRYSLNKIAALLTSGECDAYTIDWSKLRYHHTAAVRVALINLLAPVTANKMLSALRRVLLEAYRLDLMAAEDYNKAVDFANIPGDSELRGRSLANAEIAALLETCSSSSPINIRDAAIVAVLLATGLRRSELVNLDLSDLNLDKGELLVRKGKRGKNRKVYLLSDALSFVEKWLTVRGDKLGPCFCRIRRGGHLHVGRMHPDAIWRMLRHRAEIARLESFSPHDLRRTFCSDLLDAGVDVVTVQKLAGHTSPTTTAKYDRRGEETLRRAVQTLKIPGGKRKR</sequence>
<evidence type="ECO:0000256" key="3">
    <source>
        <dbReference type="PROSITE-ProRule" id="PRU01248"/>
    </source>
</evidence>
<evidence type="ECO:0000313" key="7">
    <source>
        <dbReference type="Proteomes" id="UP000441797"/>
    </source>
</evidence>
<evidence type="ECO:0000256" key="2">
    <source>
        <dbReference type="ARBA" id="ARBA00023172"/>
    </source>
</evidence>
<dbReference type="GO" id="GO:0015074">
    <property type="term" value="P:DNA integration"/>
    <property type="evidence" value="ECO:0007669"/>
    <property type="project" value="InterPro"/>
</dbReference>
<proteinExistence type="predicted"/>
<dbReference type="Gene3D" id="1.10.443.10">
    <property type="entry name" value="Intergrase catalytic core"/>
    <property type="match status" value="1"/>
</dbReference>
<reference evidence="6 7" key="1">
    <citation type="journal article" date="2019" name="Front. Microbiol.">
        <title>Genomic Features for Desiccation Tolerance and Sugar Biosynthesis in the Extremophile Gloeocapsopsis sp. UTEX B3054.</title>
        <authorList>
            <person name="Urrejola C."/>
            <person name="Alcorta J."/>
            <person name="Salas L."/>
            <person name="Vasquez M."/>
            <person name="Polz M.F."/>
            <person name="Vicuna R."/>
            <person name="Diez B."/>
        </authorList>
    </citation>
    <scope>NUCLEOTIDE SEQUENCE [LARGE SCALE GENOMIC DNA]</scope>
    <source>
        <strain evidence="6 7">1H9</strain>
    </source>
</reference>
<dbReference type="Proteomes" id="UP000441797">
    <property type="component" value="Unassembled WGS sequence"/>
</dbReference>
<accession>A0A6N8G1I3</accession>
<feature type="domain" description="Core-binding (CB)" evidence="5">
    <location>
        <begin position="22"/>
        <end position="104"/>
    </location>
</feature>
<dbReference type="SUPFAM" id="SSF56349">
    <property type="entry name" value="DNA breaking-rejoining enzymes"/>
    <property type="match status" value="1"/>
</dbReference>
<dbReference type="EMBL" id="NAPY01000070">
    <property type="protein sequence ID" value="MUL39268.1"/>
    <property type="molecule type" value="Genomic_DNA"/>
</dbReference>
<keyword evidence="7" id="KW-1185">Reference proteome</keyword>
<gene>
    <name evidence="6" type="ORF">BWI75_23965</name>
</gene>
<evidence type="ECO:0000259" key="4">
    <source>
        <dbReference type="PROSITE" id="PS51898"/>
    </source>
</evidence>
<organism evidence="6 7">
    <name type="scientific">Gloeocapsopsis dulcis AAB1 = 1H9</name>
    <dbReference type="NCBI Taxonomy" id="1433147"/>
    <lineage>
        <taxon>Bacteria</taxon>
        <taxon>Bacillati</taxon>
        <taxon>Cyanobacteriota</taxon>
        <taxon>Cyanophyceae</taxon>
        <taxon>Oscillatoriophycideae</taxon>
        <taxon>Chroococcales</taxon>
        <taxon>Chroococcaceae</taxon>
        <taxon>Gloeocapsopsis</taxon>
        <taxon>Gloeocapsopsis dulcis</taxon>
    </lineage>
</organism>